<protein>
    <submittedName>
        <fullName evidence="2">Uncharacterized protein</fullName>
    </submittedName>
</protein>
<keyword evidence="1" id="KW-0812">Transmembrane</keyword>
<proteinExistence type="predicted"/>
<dbReference type="AlphaFoldDB" id="A0A6J4JNU4"/>
<name>A0A6J4JNU4_9CHLR</name>
<keyword evidence="1" id="KW-1133">Transmembrane helix</keyword>
<evidence type="ECO:0000256" key="1">
    <source>
        <dbReference type="SAM" id="Phobius"/>
    </source>
</evidence>
<evidence type="ECO:0000313" key="2">
    <source>
        <dbReference type="EMBL" id="CAA9283590.1"/>
    </source>
</evidence>
<sequence>MIALSVVFVGAVLLGRGGSPQPVAAQPPSPDAEVIELRAQRDEMRRSEDRLLQVMVGALTVLVLVNVAGYVVVHRSYDRDRDAIGTVVMAGARDLIAQESSAAAKERTAIERELGQRFDQSIAAAVEPINNILRELMSAQTEHGKQILGTYERDLNAIDRHQGLRGVLTSRVDLLQVELWSLSARREIDRGYPVQAVGYYVLIAKLDIERDRPFSIPGLLNSIIEGLEAIKPGEPMHDLAPFEVQGLRELTDAYVPRDELDRRGVNRIRSILEKIDATSGTTG</sequence>
<keyword evidence="1" id="KW-0472">Membrane</keyword>
<reference evidence="2" key="1">
    <citation type="submission" date="2020-02" db="EMBL/GenBank/DDBJ databases">
        <authorList>
            <person name="Meier V. D."/>
        </authorList>
    </citation>
    <scope>NUCLEOTIDE SEQUENCE</scope>
    <source>
        <strain evidence="2">AVDCRST_MAG93</strain>
    </source>
</reference>
<gene>
    <name evidence="2" type="ORF">AVDCRST_MAG93-3364</name>
</gene>
<accession>A0A6J4JNU4</accession>
<organism evidence="2">
    <name type="scientific">uncultured Chloroflexia bacterium</name>
    <dbReference type="NCBI Taxonomy" id="1672391"/>
    <lineage>
        <taxon>Bacteria</taxon>
        <taxon>Bacillati</taxon>
        <taxon>Chloroflexota</taxon>
        <taxon>Chloroflexia</taxon>
        <taxon>environmental samples</taxon>
    </lineage>
</organism>
<dbReference type="EMBL" id="CADCTR010001147">
    <property type="protein sequence ID" value="CAA9283590.1"/>
    <property type="molecule type" value="Genomic_DNA"/>
</dbReference>
<feature type="transmembrane region" description="Helical" evidence="1">
    <location>
        <begin position="51"/>
        <end position="73"/>
    </location>
</feature>